<sequence>MDASAEWFFLCRSVIFMTQRFDWRTDVIRFSFLGCTDEAAEAINWYALTGKDPESETRKKSLGTRNEEGPWGPGLLTVAAQSGRVDILLTPIQPSVMPKEPPHLGALPKVAEELKSRILELKLPNSARLAIGAQISLLAESSKDAVKLINKLASYADFKESLTDIVCQYNEPKRLKHSGIEFNRLFKWTQARIQYLQFGVGPDGKQIPVGPGLNAQHLVQLELDFNTSPNTPSLHQGGQVGIVKEMFDILVADGHPQGE</sequence>
<evidence type="ECO:0000313" key="2">
    <source>
        <dbReference type="Proteomes" id="UP000237194"/>
    </source>
</evidence>
<dbReference type="EMBL" id="MIND01000018">
    <property type="protein sequence ID" value="POF88182.1"/>
    <property type="molecule type" value="Genomic_DNA"/>
</dbReference>
<organism evidence="1 2">
    <name type="scientific">Pseudomonas putida</name>
    <name type="common">Arthrobacter siderocapsulatus</name>
    <dbReference type="NCBI Taxonomy" id="303"/>
    <lineage>
        <taxon>Bacteria</taxon>
        <taxon>Pseudomonadati</taxon>
        <taxon>Pseudomonadota</taxon>
        <taxon>Gammaproteobacteria</taxon>
        <taxon>Pseudomonadales</taxon>
        <taxon>Pseudomonadaceae</taxon>
        <taxon>Pseudomonas</taxon>
    </lineage>
</organism>
<comment type="caution">
    <text evidence="1">The sequence shown here is derived from an EMBL/GenBank/DDBJ whole genome shotgun (WGS) entry which is preliminary data.</text>
</comment>
<proteinExistence type="predicted"/>
<gene>
    <name evidence="1" type="ORF">BGP80_09450</name>
</gene>
<accession>A0A2S3WB65</accession>
<evidence type="ECO:0000313" key="1">
    <source>
        <dbReference type="EMBL" id="POF88182.1"/>
    </source>
</evidence>
<protein>
    <submittedName>
        <fullName evidence="1">Uncharacterized protein</fullName>
    </submittedName>
</protein>
<dbReference type="RefSeq" id="WP_103436387.1">
    <property type="nucleotide sequence ID" value="NZ_MIND01000018.1"/>
</dbReference>
<dbReference type="Proteomes" id="UP000237194">
    <property type="component" value="Unassembled WGS sequence"/>
</dbReference>
<name>A0A2S3WB65_PSEPU</name>
<dbReference type="AlphaFoldDB" id="A0A2S3WB65"/>
<reference evidence="1 2" key="2">
    <citation type="submission" date="2018-03" db="EMBL/GenBank/DDBJ databases">
        <title>Draft genome of Pseudomonas putida strain KT-27.</title>
        <authorList>
            <person name="Yoshizawa S."/>
            <person name="Khan N.H."/>
            <person name="Nishimura M."/>
            <person name="Chiura H.X."/>
            <person name="Ogura Y."/>
            <person name="Hayashi T."/>
            <person name="Kogure K."/>
        </authorList>
    </citation>
    <scope>NUCLEOTIDE SEQUENCE [LARGE SCALE GENOMIC DNA]</scope>
    <source>
        <strain evidence="1 2">KT-27</strain>
    </source>
</reference>
<reference evidence="1 2" key="1">
    <citation type="submission" date="2016-08" db="EMBL/GenBank/DDBJ databases">
        <authorList>
            <person name="Seilhamer J.J."/>
        </authorList>
    </citation>
    <scope>NUCLEOTIDE SEQUENCE [LARGE SCALE GENOMIC DNA]</scope>
    <source>
        <strain evidence="1 2">KT-27</strain>
    </source>
</reference>